<dbReference type="InParanoid" id="A0A1D2VBY5"/>
<dbReference type="AlphaFoldDB" id="A0A1D2VBY5"/>
<dbReference type="InterPro" id="IPR036322">
    <property type="entry name" value="WD40_repeat_dom_sf"/>
</dbReference>
<keyword evidence="2" id="KW-0698">rRNA processing</keyword>
<dbReference type="InterPro" id="IPR018983">
    <property type="entry name" value="U3_snoRNA-assocProt_15_C"/>
</dbReference>
<dbReference type="GO" id="GO:0033553">
    <property type="term" value="C:rDNA heterochromatin"/>
    <property type="evidence" value="ECO:0007669"/>
    <property type="project" value="EnsemblFungi"/>
</dbReference>
<dbReference type="GO" id="GO:0032040">
    <property type="term" value="C:small-subunit processome"/>
    <property type="evidence" value="ECO:0007669"/>
    <property type="project" value="EnsemblFungi"/>
</dbReference>
<dbReference type="RefSeq" id="XP_020045453.1">
    <property type="nucleotide sequence ID" value="XM_020195187.1"/>
</dbReference>
<feature type="domain" description="U3 small nucleolar RNA-associated protein 15 C-terminal" evidence="7">
    <location>
        <begin position="366"/>
        <end position="505"/>
    </location>
</feature>
<keyword evidence="4" id="KW-0677">Repeat</keyword>
<dbReference type="GeneID" id="30968823"/>
<dbReference type="FunFam" id="2.130.10.10:FF:000551">
    <property type="entry name" value="UTP15p Nucleolar protein"/>
    <property type="match status" value="1"/>
</dbReference>
<evidence type="ECO:0000256" key="5">
    <source>
        <dbReference type="ARBA" id="ARBA00023242"/>
    </source>
</evidence>
<dbReference type="FunCoup" id="A0A1D2VBY5">
    <property type="interactions" value="1000"/>
</dbReference>
<dbReference type="GO" id="GO:0000462">
    <property type="term" value="P:maturation of SSU-rRNA from tricistronic rRNA transcript (SSU-rRNA, 5.8S rRNA, LSU-rRNA)"/>
    <property type="evidence" value="ECO:0007669"/>
    <property type="project" value="EnsemblFungi"/>
</dbReference>
<protein>
    <submittedName>
        <fullName evidence="8">U3 small nucleolar RNA-associated protein 15</fullName>
    </submittedName>
</protein>
<evidence type="ECO:0000313" key="8">
    <source>
        <dbReference type="EMBL" id="ODV59146.1"/>
    </source>
</evidence>
<feature type="repeat" description="WD" evidence="6">
    <location>
        <begin position="164"/>
        <end position="199"/>
    </location>
</feature>
<dbReference type="PROSITE" id="PS50294">
    <property type="entry name" value="WD_REPEATS_REGION"/>
    <property type="match status" value="1"/>
</dbReference>
<name>A0A1D2VBY5_9ASCO</name>
<dbReference type="InterPro" id="IPR015943">
    <property type="entry name" value="WD40/YVTN_repeat-like_dom_sf"/>
</dbReference>
<reference evidence="9" key="1">
    <citation type="submission" date="2016-05" db="EMBL/GenBank/DDBJ databases">
        <title>Comparative genomics of biotechnologically important yeasts.</title>
        <authorList>
            <consortium name="DOE Joint Genome Institute"/>
            <person name="Riley R."/>
            <person name="Haridas S."/>
            <person name="Wolfe K.H."/>
            <person name="Lopes M.R."/>
            <person name="Hittinger C.T."/>
            <person name="Goker M."/>
            <person name="Salamov A."/>
            <person name="Wisecaver J."/>
            <person name="Long T.M."/>
            <person name="Aerts A.L."/>
            <person name="Barry K."/>
            <person name="Choi C."/>
            <person name="Clum A."/>
            <person name="Coughlan A.Y."/>
            <person name="Deshpande S."/>
            <person name="Douglass A.P."/>
            <person name="Hanson S.J."/>
            <person name="Klenk H.-P."/>
            <person name="Labutti K."/>
            <person name="Lapidus A."/>
            <person name="Lindquist E."/>
            <person name="Lipzen A."/>
            <person name="Meier-Kolthoff J.P."/>
            <person name="Ohm R.A."/>
            <person name="Otillar R.P."/>
            <person name="Pangilinan J."/>
            <person name="Peng Y."/>
            <person name="Rokas A."/>
            <person name="Rosa C.A."/>
            <person name="Scheuner C."/>
            <person name="Sibirny A.A."/>
            <person name="Slot J.C."/>
            <person name="Stielow J.B."/>
            <person name="Sun H."/>
            <person name="Kurtzman C.P."/>
            <person name="Blackwell M."/>
            <person name="Grigoriev I.V."/>
            <person name="Jeffries T.W."/>
        </authorList>
    </citation>
    <scope>NUCLEOTIDE SEQUENCE [LARGE SCALE GENOMIC DNA]</scope>
    <source>
        <strain evidence="9">DSM 1968</strain>
    </source>
</reference>
<proteinExistence type="predicted"/>
<evidence type="ECO:0000259" key="7">
    <source>
        <dbReference type="Pfam" id="PF09384"/>
    </source>
</evidence>
<comment type="subcellular location">
    <subcellularLocation>
        <location evidence="1">Nucleus</location>
        <location evidence="1">Nucleolus</location>
    </subcellularLocation>
</comment>
<evidence type="ECO:0000256" key="3">
    <source>
        <dbReference type="ARBA" id="ARBA00022574"/>
    </source>
</evidence>
<keyword evidence="9" id="KW-1185">Reference proteome</keyword>
<keyword evidence="5" id="KW-0539">Nucleus</keyword>
<dbReference type="STRING" id="1344418.A0A1D2VBY5"/>
<evidence type="ECO:0000256" key="2">
    <source>
        <dbReference type="ARBA" id="ARBA00022552"/>
    </source>
</evidence>
<keyword evidence="3 6" id="KW-0853">WD repeat</keyword>
<evidence type="ECO:0000256" key="6">
    <source>
        <dbReference type="PROSITE-ProRule" id="PRU00221"/>
    </source>
</evidence>
<dbReference type="Gene3D" id="2.130.10.10">
    <property type="entry name" value="YVTN repeat-like/Quinoprotein amine dehydrogenase"/>
    <property type="match status" value="2"/>
</dbReference>
<dbReference type="GO" id="GO:0034511">
    <property type="term" value="F:U3 snoRNA binding"/>
    <property type="evidence" value="ECO:0007669"/>
    <property type="project" value="EnsemblFungi"/>
</dbReference>
<dbReference type="Proteomes" id="UP000095038">
    <property type="component" value="Unassembled WGS sequence"/>
</dbReference>
<dbReference type="SMART" id="SM00320">
    <property type="entry name" value="WD40"/>
    <property type="match status" value="7"/>
</dbReference>
<dbReference type="PANTHER" id="PTHR19924:SF26">
    <property type="entry name" value="U3 SMALL NUCLEOLAR RNA-ASSOCIATED PROTEIN 15 HOMOLOG"/>
    <property type="match status" value="1"/>
</dbReference>
<dbReference type="PANTHER" id="PTHR19924">
    <property type="entry name" value="UTP15 U3 SMALL NUCLEOLAR RNA-ASSOCIATED PROTEIN 15 FAMILY MEMBER"/>
    <property type="match status" value="1"/>
</dbReference>
<dbReference type="SUPFAM" id="SSF50978">
    <property type="entry name" value="WD40 repeat-like"/>
    <property type="match status" value="1"/>
</dbReference>
<organism evidence="8 9">
    <name type="scientific">Ascoidea rubescens DSM 1968</name>
    <dbReference type="NCBI Taxonomy" id="1344418"/>
    <lineage>
        <taxon>Eukaryota</taxon>
        <taxon>Fungi</taxon>
        <taxon>Dikarya</taxon>
        <taxon>Ascomycota</taxon>
        <taxon>Saccharomycotina</taxon>
        <taxon>Saccharomycetes</taxon>
        <taxon>Ascoideaceae</taxon>
        <taxon>Ascoidea</taxon>
    </lineage>
</organism>
<sequence length="507" mass="56315">MSSNIQRIDIVKNPALPAQTTPEQRYWRSYGNTQIIKEHNAINHICFNPVSPHDFAVTSSTRIQVFSSKTRQVTKNFSRFKDTVYSGEIRSDGKLLVAGDASGLVQIYDAFNPRSLLVTINPSTYPTHVTKFHPTILSNVLTASDDKIVRIYDTTNNSKPIHILTNHNDYVRSADFIPSSSNLVVTGCYDGNVRIFDTRLDGSKPVQIFNQDAPVEDILSLNPTTLVSAGGPVIKVWDIAAGKLIRNISNFQKTVTCLADAGEKGLLAGSLDGHVKIFDTSSSLWEVKFGWKFGTGVLSCGVSPDYKHFVTGLTSGLLSIRTKKTGKKSLNRKKNDLDFPIGATKSKKSNAFAKMIRGAEYDGGYEHRVFSDKNKAPKLKQYEKLINAFKWPEALDSAFVSGMSKELTITILEEIRRRGKIAVALAKRDSASLEPLLTWCYKNIDDDRNVSILGDYVGIIIDLYGTTIEKSPLLEELLMSIRNKVTQEVEKAKDAQRIQGMLELLSI</sequence>
<dbReference type="Pfam" id="PF09384">
    <property type="entry name" value="UTP15_C"/>
    <property type="match status" value="1"/>
</dbReference>
<dbReference type="OrthoDB" id="431715at2759"/>
<dbReference type="Pfam" id="PF00400">
    <property type="entry name" value="WD40"/>
    <property type="match status" value="2"/>
</dbReference>
<dbReference type="PROSITE" id="PS50082">
    <property type="entry name" value="WD_REPEATS_2"/>
    <property type="match status" value="1"/>
</dbReference>
<evidence type="ECO:0000256" key="1">
    <source>
        <dbReference type="ARBA" id="ARBA00004604"/>
    </source>
</evidence>
<dbReference type="EMBL" id="KV454487">
    <property type="protein sequence ID" value="ODV59146.1"/>
    <property type="molecule type" value="Genomic_DNA"/>
</dbReference>
<dbReference type="InterPro" id="IPR001680">
    <property type="entry name" value="WD40_rpt"/>
</dbReference>
<dbReference type="GO" id="GO:0034455">
    <property type="term" value="C:t-UTP complex"/>
    <property type="evidence" value="ECO:0007669"/>
    <property type="project" value="EnsemblFungi"/>
</dbReference>
<gene>
    <name evidence="8" type="ORF">ASCRUDRAFT_9560</name>
</gene>
<evidence type="ECO:0000313" key="9">
    <source>
        <dbReference type="Proteomes" id="UP000095038"/>
    </source>
</evidence>
<evidence type="ECO:0000256" key="4">
    <source>
        <dbReference type="ARBA" id="ARBA00022737"/>
    </source>
</evidence>
<accession>A0A1D2VBY5</accession>
<dbReference type="GO" id="GO:0045943">
    <property type="term" value="P:positive regulation of transcription by RNA polymerase I"/>
    <property type="evidence" value="ECO:0007669"/>
    <property type="project" value="EnsemblFungi"/>
</dbReference>